<feature type="region of interest" description="Disordered" evidence="1">
    <location>
        <begin position="388"/>
        <end position="408"/>
    </location>
</feature>
<evidence type="ECO:0000256" key="1">
    <source>
        <dbReference type="SAM" id="MobiDB-lite"/>
    </source>
</evidence>
<dbReference type="Proteomes" id="UP001447188">
    <property type="component" value="Unassembled WGS sequence"/>
</dbReference>
<comment type="caution">
    <text evidence="2">The sequence shown here is derived from an EMBL/GenBank/DDBJ whole genome shotgun (WGS) entry which is preliminary data.</text>
</comment>
<keyword evidence="3" id="KW-1185">Reference proteome</keyword>
<reference evidence="2 3" key="1">
    <citation type="submission" date="2024-02" db="EMBL/GenBank/DDBJ databases">
        <title>Discinaceae phylogenomics.</title>
        <authorList>
            <person name="Dirks A.C."/>
            <person name="James T.Y."/>
        </authorList>
    </citation>
    <scope>NUCLEOTIDE SEQUENCE [LARGE SCALE GENOMIC DNA]</scope>
    <source>
        <strain evidence="2 3">ACD0624</strain>
    </source>
</reference>
<evidence type="ECO:0000313" key="3">
    <source>
        <dbReference type="Proteomes" id="UP001447188"/>
    </source>
</evidence>
<protein>
    <submittedName>
        <fullName evidence="2">Uncharacterized protein</fullName>
    </submittedName>
</protein>
<name>A0ABR3GG12_9PEZI</name>
<evidence type="ECO:0000313" key="2">
    <source>
        <dbReference type="EMBL" id="KAL0634720.1"/>
    </source>
</evidence>
<dbReference type="EMBL" id="JBBBZM010000086">
    <property type="protein sequence ID" value="KAL0634720.1"/>
    <property type="molecule type" value="Genomic_DNA"/>
</dbReference>
<accession>A0ABR3GG12</accession>
<proteinExistence type="predicted"/>
<feature type="compositionally biased region" description="Basic and acidic residues" evidence="1">
    <location>
        <begin position="391"/>
        <end position="400"/>
    </location>
</feature>
<sequence>MNRGYMDYQHWGMRVPAHSSGKFWWNPNGLSLLDWWHTNDHLDGGSWEQEFYDEWNNEEQMYNLTQSGEDNVIYGLGWFKDFRGRMRIHGLKEAVNHGWEDFKDLCGGSWYNWKKLFHEKRPSKDANEIQAKYFEGYGTIDGFTVTKEIIAQMEAEGRPLPQGRFKPGKISYISYLRMKDKVDPPTRLVEGDRLASWGPRTEREALGRYESWDSYDEYPTERLAKPWKDLPNITHHIELATERAQIVTSVLFPILSNWVVKTAVMSMFSTWTGSDNPREGNEMGLQFFIQESSRISRMALKETVNRVVKSEAVAEDGSTELANLLAVGSYLPVADGVLGAWTQPDVENTLTKNIFYKALNAALNSQEIYISCTTDLQDTNISFKNPLKIPNPDKHNRPVNECDQDNTGPQSRKACIGPAVCYLYRWNDRGIIMSHTVEDPFGFEALSAEPWKLKASDIIISSFYSHILGLRDVQLASNLSVLNAGPTVEQAADPSVPGMFTLPVCLSTYNWNSQTSKEGLLNDLNPFSTRKALPCYCGPLGADTVAVWRSMGITGTAATQQYAKVICPAQILVKIKDWLERYVAYCRLGIRRGSILKGVKMGKDGLCELVVSELESKGVKSTLQLEPEHREAFKCKIQGNRKSPKCKPYLDTGISRVWDETSEAIKARQLRELEEPKA</sequence>
<gene>
    <name evidence="2" type="ORF">Q9L58_006316</name>
</gene>
<organism evidence="2 3">
    <name type="scientific">Discina gigas</name>
    <dbReference type="NCBI Taxonomy" id="1032678"/>
    <lineage>
        <taxon>Eukaryota</taxon>
        <taxon>Fungi</taxon>
        <taxon>Dikarya</taxon>
        <taxon>Ascomycota</taxon>
        <taxon>Pezizomycotina</taxon>
        <taxon>Pezizomycetes</taxon>
        <taxon>Pezizales</taxon>
        <taxon>Discinaceae</taxon>
        <taxon>Discina</taxon>
    </lineage>
</organism>